<feature type="transmembrane region" description="Helical" evidence="4">
    <location>
        <begin position="353"/>
        <end position="374"/>
    </location>
</feature>
<feature type="chain" id="PRO_5012172105" evidence="5">
    <location>
        <begin position="19"/>
        <end position="378"/>
    </location>
</feature>
<dbReference type="PROSITE" id="PS00022">
    <property type="entry name" value="EGF_1"/>
    <property type="match status" value="1"/>
</dbReference>
<keyword evidence="8" id="KW-1185">Reference proteome</keyword>
<feature type="disulfide bond" evidence="3">
    <location>
        <begin position="196"/>
        <end position="205"/>
    </location>
</feature>
<dbReference type="GO" id="GO:0048731">
    <property type="term" value="P:system development"/>
    <property type="evidence" value="ECO:0007669"/>
    <property type="project" value="UniProtKB-ARBA"/>
</dbReference>
<comment type="caution">
    <text evidence="7">The sequence shown here is derived from an EMBL/GenBank/DDBJ whole genome shotgun (WGS) entry which is preliminary data.</text>
</comment>
<protein>
    <submittedName>
        <fullName evidence="7">Cysteine-rich with EGF-like domain protein 2</fullName>
    </submittedName>
</protein>
<dbReference type="PROSITE" id="PS01248">
    <property type="entry name" value="EGF_LAM_1"/>
    <property type="match status" value="1"/>
</dbReference>
<dbReference type="OMA" id="IFRHNIF"/>
<proteinExistence type="predicted"/>
<sequence>MHSLWALAILLLAKVTSAGSPSQKSAPSSLGKSRSLGPCQSCRLLISSFENGLERTATLPITSVPIGADIISPLSSSEPNASGSNQPSPVKEHISDDTRFEEIMKLLCSDVKGGKEQCAELVVAHSNLLQEWMQLETPWRPDLYTWFCIDKLHLCCPTNHFGPHCTPCAGYPNDICSGHGKCKGNGTRKGNGACLCDRGYVGSVCNSCAKLHYEAYRDKTKLICSPCHKSCAGGCSGAGTKHCDACNEGWETDDERGCLDINECLMLEKSCGKNDFCVNTEGSYSCFDCDRSCDGCYGDGPDMCDKCATGYTLIDKLCIDNSARFRDTKVDIARYLTYFGLCVSTCIIFQKNMTIASIIGIAVGMYIALSEYLLSEES</sequence>
<dbReference type="PROSITE" id="PS01187">
    <property type="entry name" value="EGF_CA"/>
    <property type="match status" value="1"/>
</dbReference>
<dbReference type="EMBL" id="LNIX01000007">
    <property type="protein sequence ID" value="OXA51927.1"/>
    <property type="molecule type" value="Genomic_DNA"/>
</dbReference>
<dbReference type="Gene3D" id="2.10.25.10">
    <property type="entry name" value="Laminin"/>
    <property type="match status" value="1"/>
</dbReference>
<keyword evidence="5" id="KW-0732">Signal</keyword>
<dbReference type="GO" id="GO:0048513">
    <property type="term" value="P:animal organ development"/>
    <property type="evidence" value="ECO:0007669"/>
    <property type="project" value="UniProtKB-ARBA"/>
</dbReference>
<comment type="caution">
    <text evidence="3">Lacks conserved residue(s) required for the propagation of feature annotation.</text>
</comment>
<evidence type="ECO:0000313" key="7">
    <source>
        <dbReference type="EMBL" id="OXA51927.1"/>
    </source>
</evidence>
<keyword evidence="4" id="KW-0472">Membrane</keyword>
<dbReference type="GO" id="GO:0005509">
    <property type="term" value="F:calcium ion binding"/>
    <property type="evidence" value="ECO:0007669"/>
    <property type="project" value="InterPro"/>
</dbReference>
<feature type="signal peptide" evidence="5">
    <location>
        <begin position="1"/>
        <end position="18"/>
    </location>
</feature>
<evidence type="ECO:0000313" key="8">
    <source>
        <dbReference type="Proteomes" id="UP000198287"/>
    </source>
</evidence>
<accession>A0A226E4M6</accession>
<dbReference type="PROSITE" id="PS50026">
    <property type="entry name" value="EGF_3"/>
    <property type="match status" value="1"/>
</dbReference>
<dbReference type="SUPFAM" id="SSF57184">
    <property type="entry name" value="Growth factor receptor domain"/>
    <property type="match status" value="1"/>
</dbReference>
<dbReference type="OrthoDB" id="19903at2759"/>
<evidence type="ECO:0000256" key="1">
    <source>
        <dbReference type="ARBA" id="ARBA00022536"/>
    </source>
</evidence>
<dbReference type="AlphaFoldDB" id="A0A226E4M6"/>
<feature type="domain" description="EGF-like" evidence="6">
    <location>
        <begin position="172"/>
        <end position="206"/>
    </location>
</feature>
<keyword evidence="4" id="KW-1133">Transmembrane helix</keyword>
<evidence type="ECO:0000256" key="3">
    <source>
        <dbReference type="PROSITE-ProRule" id="PRU00076"/>
    </source>
</evidence>
<dbReference type="InterPro" id="IPR002049">
    <property type="entry name" value="LE_dom"/>
</dbReference>
<evidence type="ECO:0000256" key="4">
    <source>
        <dbReference type="SAM" id="Phobius"/>
    </source>
</evidence>
<reference evidence="7 8" key="1">
    <citation type="submission" date="2015-12" db="EMBL/GenBank/DDBJ databases">
        <title>The genome of Folsomia candida.</title>
        <authorList>
            <person name="Faddeeva A."/>
            <person name="Derks M.F."/>
            <person name="Anvar Y."/>
            <person name="Smit S."/>
            <person name="Van Straalen N."/>
            <person name="Roelofs D."/>
        </authorList>
    </citation>
    <scope>NUCLEOTIDE SEQUENCE [LARGE SCALE GENOMIC DNA]</scope>
    <source>
        <strain evidence="7 8">VU population</strain>
        <tissue evidence="7">Whole body</tissue>
    </source>
</reference>
<dbReference type="InterPro" id="IPR006212">
    <property type="entry name" value="Furin_repeat"/>
</dbReference>
<keyword evidence="1 3" id="KW-0245">EGF-like domain</keyword>
<keyword evidence="2 3" id="KW-1015">Disulfide bond</keyword>
<dbReference type="SMART" id="SM00261">
    <property type="entry name" value="FU"/>
    <property type="match status" value="2"/>
</dbReference>
<dbReference type="Proteomes" id="UP000198287">
    <property type="component" value="Unassembled WGS sequence"/>
</dbReference>
<evidence type="ECO:0000256" key="5">
    <source>
        <dbReference type="SAM" id="SignalP"/>
    </source>
</evidence>
<dbReference type="InterPro" id="IPR000742">
    <property type="entry name" value="EGF"/>
</dbReference>
<keyword evidence="4" id="KW-0812">Transmembrane</keyword>
<name>A0A226E4M6_FOLCA</name>
<evidence type="ECO:0000259" key="6">
    <source>
        <dbReference type="PROSITE" id="PS50026"/>
    </source>
</evidence>
<organism evidence="7 8">
    <name type="scientific">Folsomia candida</name>
    <name type="common">Springtail</name>
    <dbReference type="NCBI Taxonomy" id="158441"/>
    <lineage>
        <taxon>Eukaryota</taxon>
        <taxon>Metazoa</taxon>
        <taxon>Ecdysozoa</taxon>
        <taxon>Arthropoda</taxon>
        <taxon>Hexapoda</taxon>
        <taxon>Collembola</taxon>
        <taxon>Entomobryomorpha</taxon>
        <taxon>Isotomoidea</taxon>
        <taxon>Isotomidae</taxon>
        <taxon>Proisotominae</taxon>
        <taxon>Folsomia</taxon>
    </lineage>
</organism>
<evidence type="ECO:0000256" key="2">
    <source>
        <dbReference type="ARBA" id="ARBA00023157"/>
    </source>
</evidence>
<dbReference type="InterPro" id="IPR009030">
    <property type="entry name" value="Growth_fac_rcpt_cys_sf"/>
</dbReference>
<gene>
    <name evidence="7" type="ORF">Fcan01_13352</name>
</gene>
<dbReference type="InterPro" id="IPR018097">
    <property type="entry name" value="EGF_Ca-bd_CS"/>
</dbReference>